<dbReference type="Gene3D" id="1.10.10.10">
    <property type="entry name" value="Winged helix-like DNA-binding domain superfamily/Winged helix DNA-binding domain"/>
    <property type="match status" value="1"/>
</dbReference>
<protein>
    <submittedName>
        <fullName evidence="6">LysR substrate-binding domain-containing protein</fullName>
    </submittedName>
</protein>
<dbReference type="SUPFAM" id="SSF53850">
    <property type="entry name" value="Periplasmic binding protein-like II"/>
    <property type="match status" value="1"/>
</dbReference>
<dbReference type="Proteomes" id="UP001139447">
    <property type="component" value="Unassembled WGS sequence"/>
</dbReference>
<sequence>MARLDWYIRAGLKLRHLQLLVALGDFGNQGKVAAFMNVTQSALSRTMAELQAGMGQQLFERTGRGLRPTPYGECLIRHARRILQDLSDAGEELHALATGTSRKLRVGALPASASWLLPRALRLFKNGSPTASIAVREGTMDALLHELRLGNLDLIVGTLPSRHMGLDLEEQPLFDDATALVARTHHPLVRSASKPLWRELVRYPWVLPPHDSLLRQPLLQAFAAHGVEPPIDFIETLSLNVTVNYLQGSDAVATLPATLARKYSVLGALAMLAVEMPRLVRPVGLLWLRGHKPGNPQFVECLEQAAQELVAGG</sequence>
<evidence type="ECO:0000256" key="1">
    <source>
        <dbReference type="ARBA" id="ARBA00009437"/>
    </source>
</evidence>
<dbReference type="PANTHER" id="PTHR30419">
    <property type="entry name" value="HTH-TYPE TRANSCRIPTIONAL REGULATOR YBHD"/>
    <property type="match status" value="1"/>
</dbReference>
<comment type="similarity">
    <text evidence="1">Belongs to the LysR transcriptional regulatory family.</text>
</comment>
<evidence type="ECO:0000259" key="5">
    <source>
        <dbReference type="PROSITE" id="PS50931"/>
    </source>
</evidence>
<comment type="caution">
    <text evidence="6">The sequence shown here is derived from an EMBL/GenBank/DDBJ whole genome shotgun (WGS) entry which is preliminary data.</text>
</comment>
<evidence type="ECO:0000313" key="7">
    <source>
        <dbReference type="Proteomes" id="UP001139447"/>
    </source>
</evidence>
<dbReference type="PANTHER" id="PTHR30419:SF8">
    <property type="entry name" value="NITROGEN ASSIMILATION TRANSCRIPTIONAL ACTIVATOR-RELATED"/>
    <property type="match status" value="1"/>
</dbReference>
<dbReference type="GO" id="GO:0003700">
    <property type="term" value="F:DNA-binding transcription factor activity"/>
    <property type="evidence" value="ECO:0007669"/>
    <property type="project" value="InterPro"/>
</dbReference>
<gene>
    <name evidence="6" type="ORF">MMF98_23270</name>
</gene>
<dbReference type="Pfam" id="PF03466">
    <property type="entry name" value="LysR_substrate"/>
    <property type="match status" value="1"/>
</dbReference>
<keyword evidence="4" id="KW-0804">Transcription</keyword>
<feature type="domain" description="HTH lysR-type" evidence="5">
    <location>
        <begin position="12"/>
        <end position="69"/>
    </location>
</feature>
<dbReference type="InterPro" id="IPR036388">
    <property type="entry name" value="WH-like_DNA-bd_sf"/>
</dbReference>
<dbReference type="GO" id="GO:0003677">
    <property type="term" value="F:DNA binding"/>
    <property type="evidence" value="ECO:0007669"/>
    <property type="project" value="UniProtKB-KW"/>
</dbReference>
<dbReference type="InterPro" id="IPR050950">
    <property type="entry name" value="HTH-type_LysR_regulators"/>
</dbReference>
<evidence type="ECO:0000313" key="6">
    <source>
        <dbReference type="EMBL" id="MCJ0766142.1"/>
    </source>
</evidence>
<dbReference type="SUPFAM" id="SSF46785">
    <property type="entry name" value="Winged helix' DNA-binding domain"/>
    <property type="match status" value="1"/>
</dbReference>
<dbReference type="Gene3D" id="3.40.190.10">
    <property type="entry name" value="Periplasmic binding protein-like II"/>
    <property type="match status" value="2"/>
</dbReference>
<dbReference type="AlphaFoldDB" id="A0A9X1W1P5"/>
<dbReference type="InterPro" id="IPR036390">
    <property type="entry name" value="WH_DNA-bd_sf"/>
</dbReference>
<evidence type="ECO:0000256" key="3">
    <source>
        <dbReference type="ARBA" id="ARBA00023125"/>
    </source>
</evidence>
<evidence type="ECO:0000256" key="4">
    <source>
        <dbReference type="ARBA" id="ARBA00023163"/>
    </source>
</evidence>
<accession>A0A9X1W1P5</accession>
<keyword evidence="2" id="KW-0805">Transcription regulation</keyword>
<proteinExistence type="inferred from homology"/>
<dbReference type="RefSeq" id="WP_243309745.1">
    <property type="nucleotide sequence ID" value="NZ_JALGBI010000004.1"/>
</dbReference>
<reference evidence="6" key="1">
    <citation type="submission" date="2022-03" db="EMBL/GenBank/DDBJ databases">
        <authorList>
            <person name="Woo C.Y."/>
        </authorList>
    </citation>
    <scope>NUCLEOTIDE SEQUENCE</scope>
    <source>
        <strain evidence="6">CYS-02</strain>
    </source>
</reference>
<evidence type="ECO:0000256" key="2">
    <source>
        <dbReference type="ARBA" id="ARBA00023015"/>
    </source>
</evidence>
<dbReference type="Pfam" id="PF00126">
    <property type="entry name" value="HTH_1"/>
    <property type="match status" value="1"/>
</dbReference>
<name>A0A9X1W1P5_9BURK</name>
<dbReference type="EMBL" id="JALGBI010000004">
    <property type="protein sequence ID" value="MCJ0766142.1"/>
    <property type="molecule type" value="Genomic_DNA"/>
</dbReference>
<keyword evidence="7" id="KW-1185">Reference proteome</keyword>
<organism evidence="6 7">
    <name type="scientific">Variovorax terrae</name>
    <dbReference type="NCBI Taxonomy" id="2923278"/>
    <lineage>
        <taxon>Bacteria</taxon>
        <taxon>Pseudomonadati</taxon>
        <taxon>Pseudomonadota</taxon>
        <taxon>Betaproteobacteria</taxon>
        <taxon>Burkholderiales</taxon>
        <taxon>Comamonadaceae</taxon>
        <taxon>Variovorax</taxon>
    </lineage>
</organism>
<dbReference type="GO" id="GO:0005829">
    <property type="term" value="C:cytosol"/>
    <property type="evidence" value="ECO:0007669"/>
    <property type="project" value="TreeGrafter"/>
</dbReference>
<dbReference type="InterPro" id="IPR000847">
    <property type="entry name" value="LysR_HTH_N"/>
</dbReference>
<dbReference type="InterPro" id="IPR005119">
    <property type="entry name" value="LysR_subst-bd"/>
</dbReference>
<keyword evidence="3" id="KW-0238">DNA-binding</keyword>
<dbReference type="PROSITE" id="PS50931">
    <property type="entry name" value="HTH_LYSR"/>
    <property type="match status" value="1"/>
</dbReference>